<sequence>MLGNLDYFQSLNHLQSIYFPKQRNFLGKLSNFDCYLGNYVCKMQNPENFTVDKYIEEERKQRPRLYLLTKQKHRHRCHFLPLTIPQLSNPAQTSPPLSSTFMIPQSTSPAQTSPPLSSTLTIPQSTIPAQTSPLPSSTYLTLQSCTSPEPRSYVHTGTPTRCTNDPVDLQTKYALFSERLIKRGYPKNEIKTVIQEVTAKQRNDTLMVKPKSVLQVASLDIHYSVFKTEITHKEQYLKTRGQIKG</sequence>
<reference evidence="2 3" key="1">
    <citation type="submission" date="2020-06" db="EMBL/GenBank/DDBJ databases">
        <authorList>
            <person name="Li R."/>
            <person name="Bekaert M."/>
        </authorList>
    </citation>
    <scope>NUCLEOTIDE SEQUENCE [LARGE SCALE GENOMIC DNA]</scope>
    <source>
        <strain evidence="3">wild</strain>
    </source>
</reference>
<feature type="compositionally biased region" description="Polar residues" evidence="1">
    <location>
        <begin position="88"/>
        <end position="102"/>
    </location>
</feature>
<dbReference type="AlphaFoldDB" id="A0A6J8CTD3"/>
<protein>
    <submittedName>
        <fullName evidence="2">Uncharacterized protein</fullName>
    </submittedName>
</protein>
<feature type="compositionally biased region" description="Low complexity" evidence="1">
    <location>
        <begin position="103"/>
        <end position="125"/>
    </location>
</feature>
<name>A0A6J8CTD3_MYTCO</name>
<keyword evidence="3" id="KW-1185">Reference proteome</keyword>
<evidence type="ECO:0000256" key="1">
    <source>
        <dbReference type="SAM" id="MobiDB-lite"/>
    </source>
</evidence>
<dbReference type="EMBL" id="CACVKT020005960">
    <property type="protein sequence ID" value="CAC5398597.1"/>
    <property type="molecule type" value="Genomic_DNA"/>
</dbReference>
<feature type="region of interest" description="Disordered" evidence="1">
    <location>
        <begin position="88"/>
        <end position="125"/>
    </location>
</feature>
<organism evidence="2 3">
    <name type="scientific">Mytilus coruscus</name>
    <name type="common">Sea mussel</name>
    <dbReference type="NCBI Taxonomy" id="42192"/>
    <lineage>
        <taxon>Eukaryota</taxon>
        <taxon>Metazoa</taxon>
        <taxon>Spiralia</taxon>
        <taxon>Lophotrochozoa</taxon>
        <taxon>Mollusca</taxon>
        <taxon>Bivalvia</taxon>
        <taxon>Autobranchia</taxon>
        <taxon>Pteriomorphia</taxon>
        <taxon>Mytilida</taxon>
        <taxon>Mytiloidea</taxon>
        <taxon>Mytilidae</taxon>
        <taxon>Mytilinae</taxon>
        <taxon>Mytilus</taxon>
    </lineage>
</organism>
<proteinExistence type="predicted"/>
<evidence type="ECO:0000313" key="3">
    <source>
        <dbReference type="Proteomes" id="UP000507470"/>
    </source>
</evidence>
<evidence type="ECO:0000313" key="2">
    <source>
        <dbReference type="EMBL" id="CAC5398597.1"/>
    </source>
</evidence>
<dbReference type="Proteomes" id="UP000507470">
    <property type="component" value="Unassembled WGS sequence"/>
</dbReference>
<accession>A0A6J8CTD3</accession>
<gene>
    <name evidence="2" type="ORF">MCOR_32962</name>
</gene>